<evidence type="ECO:0000256" key="8">
    <source>
        <dbReference type="RuleBase" id="RU364100"/>
    </source>
</evidence>
<dbReference type="PANTHER" id="PTHR13604:SF0">
    <property type="entry name" value="ABASIC SITE PROCESSING PROTEIN HMCES"/>
    <property type="match status" value="1"/>
</dbReference>
<gene>
    <name evidence="9" type="ORF">FEE95_11760</name>
</gene>
<dbReference type="GO" id="GO:0016829">
    <property type="term" value="F:lyase activity"/>
    <property type="evidence" value="ECO:0007669"/>
    <property type="project" value="UniProtKB-KW"/>
</dbReference>
<dbReference type="Pfam" id="PF02586">
    <property type="entry name" value="SRAP"/>
    <property type="match status" value="1"/>
</dbReference>
<evidence type="ECO:0000256" key="1">
    <source>
        <dbReference type="ARBA" id="ARBA00008136"/>
    </source>
</evidence>
<keyword evidence="7" id="KW-0456">Lyase</keyword>
<comment type="similarity">
    <text evidence="1 8">Belongs to the SOS response-associated peptidase family.</text>
</comment>
<dbReference type="Gene3D" id="3.90.1680.10">
    <property type="entry name" value="SOS response associated peptidase-like"/>
    <property type="match status" value="1"/>
</dbReference>
<evidence type="ECO:0000256" key="7">
    <source>
        <dbReference type="ARBA" id="ARBA00023239"/>
    </source>
</evidence>
<reference evidence="9 10" key="1">
    <citation type="submission" date="2019-05" db="EMBL/GenBank/DDBJ databases">
        <authorList>
            <person name="Zhang J.-Y."/>
            <person name="Feg X."/>
            <person name="Du Z.-J."/>
        </authorList>
    </citation>
    <scope>NUCLEOTIDE SEQUENCE [LARGE SCALE GENOMIC DNA]</scope>
    <source>
        <strain evidence="9 10">RZ26</strain>
    </source>
</reference>
<sequence>MCYSTRTTKKIGELEDYYEVERLLGETIDSETELIHNHANGWAHPNMWILPQQRKGFVIPSKWGIMPATSLGAEFKDYFAKNRGAFGGLNLRCEDIFKNYMYEDNIYTKRCVIPVDGFFEPHTTAVKVKGKPFKVPFYFKRADDKPMSLAGIYNVTNDKMVTFSIFTNKATPLFEDIHNQPSNKHGDFRRPVVLQEGDVEYWLEDGLDKEEIVDIMDNGLEDAYFDTWPISKDLHKRNGEGDRPDIIDKVEYEEIEIRY</sequence>
<keyword evidence="10" id="KW-1185">Reference proteome</keyword>
<dbReference type="GO" id="GO:0003697">
    <property type="term" value="F:single-stranded DNA binding"/>
    <property type="evidence" value="ECO:0007669"/>
    <property type="project" value="InterPro"/>
</dbReference>
<name>A0A5S3PR66_9FLAO</name>
<dbReference type="InterPro" id="IPR003738">
    <property type="entry name" value="SRAP"/>
</dbReference>
<dbReference type="EMBL" id="VATY01000002">
    <property type="protein sequence ID" value="TMM57161.1"/>
    <property type="molecule type" value="Genomic_DNA"/>
</dbReference>
<proteinExistence type="inferred from homology"/>
<dbReference type="InterPro" id="IPR036590">
    <property type="entry name" value="SRAP-like"/>
</dbReference>
<dbReference type="AlphaFoldDB" id="A0A5S3PR66"/>
<accession>A0A5S3PR66</accession>
<keyword evidence="5" id="KW-0190">Covalent protein-DNA linkage</keyword>
<dbReference type="GO" id="GO:0006508">
    <property type="term" value="P:proteolysis"/>
    <property type="evidence" value="ECO:0007669"/>
    <property type="project" value="UniProtKB-KW"/>
</dbReference>
<evidence type="ECO:0000256" key="2">
    <source>
        <dbReference type="ARBA" id="ARBA00022670"/>
    </source>
</evidence>
<dbReference type="GO" id="GO:0106300">
    <property type="term" value="P:protein-DNA covalent cross-linking repair"/>
    <property type="evidence" value="ECO:0007669"/>
    <property type="project" value="InterPro"/>
</dbReference>
<evidence type="ECO:0000313" key="9">
    <source>
        <dbReference type="EMBL" id="TMM57161.1"/>
    </source>
</evidence>
<keyword evidence="6" id="KW-0238">DNA-binding</keyword>
<evidence type="ECO:0000256" key="5">
    <source>
        <dbReference type="ARBA" id="ARBA00023124"/>
    </source>
</evidence>
<dbReference type="EC" id="3.4.-.-" evidence="8"/>
<evidence type="ECO:0000256" key="3">
    <source>
        <dbReference type="ARBA" id="ARBA00022763"/>
    </source>
</evidence>
<organism evidence="9 10">
    <name type="scientific">Maribacter algarum</name>
    <name type="common">ex Zhang et al. 2020</name>
    <dbReference type="NCBI Taxonomy" id="2578118"/>
    <lineage>
        <taxon>Bacteria</taxon>
        <taxon>Pseudomonadati</taxon>
        <taxon>Bacteroidota</taxon>
        <taxon>Flavobacteriia</taxon>
        <taxon>Flavobacteriales</taxon>
        <taxon>Flavobacteriaceae</taxon>
        <taxon>Maribacter</taxon>
    </lineage>
</organism>
<dbReference type="OrthoDB" id="9782620at2"/>
<evidence type="ECO:0000313" key="10">
    <source>
        <dbReference type="Proteomes" id="UP000310314"/>
    </source>
</evidence>
<dbReference type="RefSeq" id="WP_138658143.1">
    <property type="nucleotide sequence ID" value="NZ_VATY01000002.1"/>
</dbReference>
<keyword evidence="3" id="KW-0227">DNA damage</keyword>
<keyword evidence="4 8" id="KW-0378">Hydrolase</keyword>
<evidence type="ECO:0000256" key="6">
    <source>
        <dbReference type="ARBA" id="ARBA00023125"/>
    </source>
</evidence>
<dbReference type="Proteomes" id="UP000310314">
    <property type="component" value="Unassembled WGS sequence"/>
</dbReference>
<comment type="caution">
    <text evidence="9">The sequence shown here is derived from an EMBL/GenBank/DDBJ whole genome shotgun (WGS) entry which is preliminary data.</text>
</comment>
<dbReference type="SUPFAM" id="SSF143081">
    <property type="entry name" value="BB1717-like"/>
    <property type="match status" value="1"/>
</dbReference>
<keyword evidence="2 8" id="KW-0645">Protease</keyword>
<dbReference type="GO" id="GO:0008233">
    <property type="term" value="F:peptidase activity"/>
    <property type="evidence" value="ECO:0007669"/>
    <property type="project" value="UniProtKB-KW"/>
</dbReference>
<protein>
    <recommendedName>
        <fullName evidence="8">Abasic site processing protein</fullName>
        <ecNumber evidence="8">3.4.-.-</ecNumber>
    </recommendedName>
</protein>
<dbReference type="PANTHER" id="PTHR13604">
    <property type="entry name" value="DC12-RELATED"/>
    <property type="match status" value="1"/>
</dbReference>
<evidence type="ECO:0000256" key="4">
    <source>
        <dbReference type="ARBA" id="ARBA00022801"/>
    </source>
</evidence>